<gene>
    <name evidence="1" type="ORF">F5148DRAFT_374642</name>
</gene>
<dbReference type="Proteomes" id="UP001207468">
    <property type="component" value="Unassembled WGS sequence"/>
</dbReference>
<evidence type="ECO:0000313" key="1">
    <source>
        <dbReference type="EMBL" id="KAI9511268.1"/>
    </source>
</evidence>
<accession>A0ACC0UI84</accession>
<reference evidence="1" key="1">
    <citation type="submission" date="2021-03" db="EMBL/GenBank/DDBJ databases">
        <title>Evolutionary priming and transition to the ectomycorrhizal habit in an iconic lineage of mushroom-forming fungi: is preadaptation a requirement?</title>
        <authorList>
            <consortium name="DOE Joint Genome Institute"/>
            <person name="Looney B.P."/>
            <person name="Miyauchi S."/>
            <person name="Morin E."/>
            <person name="Drula E."/>
            <person name="Courty P.E."/>
            <person name="Chicoki N."/>
            <person name="Fauchery L."/>
            <person name="Kohler A."/>
            <person name="Kuo A."/>
            <person name="LaButti K."/>
            <person name="Pangilinan J."/>
            <person name="Lipzen A."/>
            <person name="Riley R."/>
            <person name="Andreopoulos W."/>
            <person name="He G."/>
            <person name="Johnson J."/>
            <person name="Barry K.W."/>
            <person name="Grigoriev I.V."/>
            <person name="Nagy L."/>
            <person name="Hibbett D."/>
            <person name="Henrissat B."/>
            <person name="Matheny P.B."/>
            <person name="Labbe J."/>
            <person name="Martin A.F."/>
        </authorList>
    </citation>
    <scope>NUCLEOTIDE SEQUENCE</scope>
    <source>
        <strain evidence="1">BPL698</strain>
    </source>
</reference>
<name>A0ACC0UI84_9AGAM</name>
<proteinExistence type="predicted"/>
<protein>
    <submittedName>
        <fullName evidence="1">Uncharacterized protein</fullName>
    </submittedName>
</protein>
<sequence>MQGAETVYHVIVLGGGPAGCATALALLKHSDASFLVVDNADPSAFKVGESLPPESSSLLRHLHPSILPRLASGHHSPCTGNASAWATPLLEERHAIFNPFGHGLHLDRAAFDEMLRQVVIDGSPRGASASTLIKGTFKHAEKNSSSHWSVHVDVNGISSTFFSRWLVDATGRKASVSTKLGAKTISSEPLLSFYTLYLGPSPDDTPDADTDHRTVIEATPEGWFYTALLPRLTSESAPSTRLVSFHTYPTHPSARQARRSEGFLQAVHWSTTHISGLLNKHAYEPIRQSSGFPRCTAAGSSRLVPPCDLVDEGWVAVGDAALAFDPLSSQGMMTALEMGCYVGMALARLFNDQQDGLEESSARTRAQVAVEGMYESVWEQYERHREYYYRLVKRFEGEEFWSAVQKPISVESSPPM</sequence>
<evidence type="ECO:0000313" key="2">
    <source>
        <dbReference type="Proteomes" id="UP001207468"/>
    </source>
</evidence>
<organism evidence="1 2">
    <name type="scientific">Russula earlei</name>
    <dbReference type="NCBI Taxonomy" id="71964"/>
    <lineage>
        <taxon>Eukaryota</taxon>
        <taxon>Fungi</taxon>
        <taxon>Dikarya</taxon>
        <taxon>Basidiomycota</taxon>
        <taxon>Agaricomycotina</taxon>
        <taxon>Agaricomycetes</taxon>
        <taxon>Russulales</taxon>
        <taxon>Russulaceae</taxon>
        <taxon>Russula</taxon>
    </lineage>
</organism>
<comment type="caution">
    <text evidence="1">The sequence shown here is derived from an EMBL/GenBank/DDBJ whole genome shotgun (WGS) entry which is preliminary data.</text>
</comment>
<keyword evidence="2" id="KW-1185">Reference proteome</keyword>
<dbReference type="EMBL" id="JAGFNK010000024">
    <property type="protein sequence ID" value="KAI9511268.1"/>
    <property type="molecule type" value="Genomic_DNA"/>
</dbReference>